<dbReference type="SUPFAM" id="SSF55895">
    <property type="entry name" value="Ribonuclease Rh-like"/>
    <property type="match status" value="1"/>
</dbReference>
<evidence type="ECO:0000313" key="7">
    <source>
        <dbReference type="Proteomes" id="UP001489004"/>
    </source>
</evidence>
<organism evidence="6 7">
    <name type="scientific">[Myrmecia] bisecta</name>
    <dbReference type="NCBI Taxonomy" id="41462"/>
    <lineage>
        <taxon>Eukaryota</taxon>
        <taxon>Viridiplantae</taxon>
        <taxon>Chlorophyta</taxon>
        <taxon>core chlorophytes</taxon>
        <taxon>Trebouxiophyceae</taxon>
        <taxon>Trebouxiales</taxon>
        <taxon>Trebouxiaceae</taxon>
        <taxon>Myrmecia</taxon>
    </lineage>
</organism>
<dbReference type="GO" id="GO:0003723">
    <property type="term" value="F:RNA binding"/>
    <property type="evidence" value="ECO:0007669"/>
    <property type="project" value="InterPro"/>
</dbReference>
<evidence type="ECO:0000256" key="4">
    <source>
        <dbReference type="RuleBase" id="RU004328"/>
    </source>
</evidence>
<evidence type="ECO:0000313" key="6">
    <source>
        <dbReference type="EMBL" id="KAK9820453.1"/>
    </source>
</evidence>
<reference evidence="6 7" key="1">
    <citation type="journal article" date="2024" name="Nat. Commun.">
        <title>Phylogenomics reveals the evolutionary origins of lichenization in chlorophyte algae.</title>
        <authorList>
            <person name="Puginier C."/>
            <person name="Libourel C."/>
            <person name="Otte J."/>
            <person name="Skaloud P."/>
            <person name="Haon M."/>
            <person name="Grisel S."/>
            <person name="Petersen M."/>
            <person name="Berrin J.G."/>
            <person name="Delaux P.M."/>
            <person name="Dal Grande F."/>
            <person name="Keller J."/>
        </authorList>
    </citation>
    <scope>NUCLEOTIDE SEQUENCE [LARGE SCALE GENOMIC DNA]</scope>
    <source>
        <strain evidence="6 7">SAG 2043</strain>
    </source>
</reference>
<dbReference type="PROSITE" id="PS00530">
    <property type="entry name" value="RNASE_T2_1"/>
    <property type="match status" value="1"/>
</dbReference>
<dbReference type="CDD" id="cd01061">
    <property type="entry name" value="RNase_T2_euk"/>
    <property type="match status" value="1"/>
</dbReference>
<name>A0AAW1QGG9_9CHLO</name>
<feature type="chain" id="PRO_5043620852" evidence="5">
    <location>
        <begin position="22"/>
        <end position="225"/>
    </location>
</feature>
<comment type="similarity">
    <text evidence="1 4">Belongs to the RNase T2 family.</text>
</comment>
<dbReference type="InterPro" id="IPR018188">
    <property type="entry name" value="RNase_T2_His_AS_1"/>
</dbReference>
<proteinExistence type="inferred from homology"/>
<dbReference type="GO" id="GO:0006401">
    <property type="term" value="P:RNA catabolic process"/>
    <property type="evidence" value="ECO:0007669"/>
    <property type="project" value="TreeGrafter"/>
</dbReference>
<dbReference type="EMBL" id="JALJOR010000003">
    <property type="protein sequence ID" value="KAK9820453.1"/>
    <property type="molecule type" value="Genomic_DNA"/>
</dbReference>
<keyword evidence="2" id="KW-1015">Disulfide bond</keyword>
<dbReference type="InterPro" id="IPR033130">
    <property type="entry name" value="RNase_T2_His_AS_2"/>
</dbReference>
<feature type="active site" evidence="3">
    <location>
        <position position="103"/>
    </location>
</feature>
<dbReference type="Proteomes" id="UP001489004">
    <property type="component" value="Unassembled WGS sequence"/>
</dbReference>
<dbReference type="Gene3D" id="3.90.730.10">
    <property type="entry name" value="Ribonuclease T2-like"/>
    <property type="match status" value="1"/>
</dbReference>
<feature type="active site" evidence="3">
    <location>
        <position position="107"/>
    </location>
</feature>
<dbReference type="PANTHER" id="PTHR11240">
    <property type="entry name" value="RIBONUCLEASE T2"/>
    <property type="match status" value="1"/>
</dbReference>
<comment type="caution">
    <text evidence="6">The sequence shown here is derived from an EMBL/GenBank/DDBJ whole genome shotgun (WGS) entry which is preliminary data.</text>
</comment>
<dbReference type="Pfam" id="PF00445">
    <property type="entry name" value="Ribonuclease_T2"/>
    <property type="match status" value="1"/>
</dbReference>
<protein>
    <submittedName>
        <fullName evidence="6">Uncharacterized protein</fullName>
    </submittedName>
</protein>
<keyword evidence="5" id="KW-0732">Signal</keyword>
<feature type="active site" evidence="3">
    <location>
        <position position="53"/>
    </location>
</feature>
<accession>A0AAW1QGG9</accession>
<feature type="signal peptide" evidence="5">
    <location>
        <begin position="1"/>
        <end position="21"/>
    </location>
</feature>
<evidence type="ECO:0000256" key="5">
    <source>
        <dbReference type="SAM" id="SignalP"/>
    </source>
</evidence>
<dbReference type="GO" id="GO:0033897">
    <property type="term" value="F:ribonuclease T2 activity"/>
    <property type="evidence" value="ECO:0007669"/>
    <property type="project" value="InterPro"/>
</dbReference>
<evidence type="ECO:0000256" key="1">
    <source>
        <dbReference type="ARBA" id="ARBA00007469"/>
    </source>
</evidence>
<dbReference type="InterPro" id="IPR036430">
    <property type="entry name" value="RNase_T2-like_sf"/>
</dbReference>
<dbReference type="AlphaFoldDB" id="A0AAW1QGG9"/>
<keyword evidence="7" id="KW-1185">Reference proteome</keyword>
<dbReference type="PROSITE" id="PS00531">
    <property type="entry name" value="RNASE_T2_2"/>
    <property type="match status" value="1"/>
</dbReference>
<sequence length="225" mass="25048">MAITFASILFALAVLSTAASAEPFFYLVRQWPTTACDVYHCHDPPHGRDFSIHGLWPNNDDGTWPSFCSQTKFRRNELRELIDEMNKYWPSLTGSNEVFWTHEWEKHGTCAGPQITTQHDFFAAALHLHKTLNIEDALSAASIVPSDSTTYDTADIVAALRDALGFAPIITCHNGTIEEVWFCINENLDVEDCEQACTAPACHNQHTCPHVRYPEPKGSAAIAAV</sequence>
<dbReference type="InterPro" id="IPR033697">
    <property type="entry name" value="Ribonuclease_T2_eukaryotic"/>
</dbReference>
<dbReference type="InterPro" id="IPR001568">
    <property type="entry name" value="RNase_T2-like"/>
</dbReference>
<dbReference type="GO" id="GO:0005576">
    <property type="term" value="C:extracellular region"/>
    <property type="evidence" value="ECO:0007669"/>
    <property type="project" value="TreeGrafter"/>
</dbReference>
<gene>
    <name evidence="6" type="ORF">WJX72_010539</name>
</gene>
<dbReference type="PANTHER" id="PTHR11240:SF22">
    <property type="entry name" value="RIBONUCLEASE T2"/>
    <property type="match status" value="1"/>
</dbReference>
<evidence type="ECO:0000256" key="2">
    <source>
        <dbReference type="ARBA" id="ARBA00023157"/>
    </source>
</evidence>
<evidence type="ECO:0000256" key="3">
    <source>
        <dbReference type="PIRSR" id="PIRSR633697-1"/>
    </source>
</evidence>